<evidence type="ECO:0000313" key="2">
    <source>
        <dbReference type="Proteomes" id="UP000652761"/>
    </source>
</evidence>
<organism evidence="1 2">
    <name type="scientific">Colocasia esculenta</name>
    <name type="common">Wild taro</name>
    <name type="synonym">Arum esculentum</name>
    <dbReference type="NCBI Taxonomy" id="4460"/>
    <lineage>
        <taxon>Eukaryota</taxon>
        <taxon>Viridiplantae</taxon>
        <taxon>Streptophyta</taxon>
        <taxon>Embryophyta</taxon>
        <taxon>Tracheophyta</taxon>
        <taxon>Spermatophyta</taxon>
        <taxon>Magnoliopsida</taxon>
        <taxon>Liliopsida</taxon>
        <taxon>Araceae</taxon>
        <taxon>Aroideae</taxon>
        <taxon>Colocasieae</taxon>
        <taxon>Colocasia</taxon>
    </lineage>
</organism>
<proteinExistence type="predicted"/>
<evidence type="ECO:0000313" key="1">
    <source>
        <dbReference type="EMBL" id="MQM18044.1"/>
    </source>
</evidence>
<reference evidence="1" key="1">
    <citation type="submission" date="2017-07" db="EMBL/GenBank/DDBJ databases">
        <title>Taro Niue Genome Assembly and Annotation.</title>
        <authorList>
            <person name="Atibalentja N."/>
            <person name="Keating K."/>
            <person name="Fields C.J."/>
        </authorList>
    </citation>
    <scope>NUCLEOTIDE SEQUENCE</scope>
    <source>
        <strain evidence="1">Niue_2</strain>
        <tissue evidence="1">Leaf</tissue>
    </source>
</reference>
<sequence>MRIMRGAGWVLKWNKTCCSSVGVGGQYLWTFRVVVAIGGRGVDANLRILQVLKGAWRTVGRVAFLNCVRKRRTVVQFPWELTEGSA</sequence>
<dbReference type="EMBL" id="NMUH01007932">
    <property type="protein sequence ID" value="MQM18044.1"/>
    <property type="molecule type" value="Genomic_DNA"/>
</dbReference>
<gene>
    <name evidence="1" type="ORF">Taro_051030</name>
</gene>
<dbReference type="AlphaFoldDB" id="A0A843XEX2"/>
<keyword evidence="2" id="KW-1185">Reference proteome</keyword>
<accession>A0A843XEX2</accession>
<protein>
    <submittedName>
        <fullName evidence="1">Uncharacterized protein</fullName>
    </submittedName>
</protein>
<name>A0A843XEX2_COLES</name>
<comment type="caution">
    <text evidence="1">The sequence shown here is derived from an EMBL/GenBank/DDBJ whole genome shotgun (WGS) entry which is preliminary data.</text>
</comment>
<dbReference type="Proteomes" id="UP000652761">
    <property type="component" value="Unassembled WGS sequence"/>
</dbReference>